<reference evidence="6" key="1">
    <citation type="journal article" date="2019" name="Int. J. Syst. Evol. Microbiol.">
        <title>The Global Catalogue of Microorganisms (GCM) 10K type strain sequencing project: providing services to taxonomists for standard genome sequencing and annotation.</title>
        <authorList>
            <consortium name="The Broad Institute Genomics Platform"/>
            <consortium name="The Broad Institute Genome Sequencing Center for Infectious Disease"/>
            <person name="Wu L."/>
            <person name="Ma J."/>
        </authorList>
    </citation>
    <scope>NUCLEOTIDE SEQUENCE [LARGE SCALE GENOMIC DNA]</scope>
    <source>
        <strain evidence="6">JCM 13501</strain>
    </source>
</reference>
<gene>
    <name evidence="5" type="ORF">GCM10009425_47790</name>
</gene>
<evidence type="ECO:0000256" key="1">
    <source>
        <dbReference type="ARBA" id="ARBA00006849"/>
    </source>
</evidence>
<dbReference type="SMART" id="SM01008">
    <property type="entry name" value="Ald_Xan_dh_C"/>
    <property type="match status" value="1"/>
</dbReference>
<dbReference type="PANTHER" id="PTHR11908:SF132">
    <property type="entry name" value="ALDEHYDE OXIDASE 1-RELATED"/>
    <property type="match status" value="1"/>
</dbReference>
<dbReference type="InterPro" id="IPR016208">
    <property type="entry name" value="Ald_Oxase/xanthine_DH-like"/>
</dbReference>
<protein>
    <recommendedName>
        <fullName evidence="4">Aldehyde oxidase/xanthine dehydrogenase a/b hammerhead domain-containing protein</fullName>
    </recommendedName>
</protein>
<dbReference type="InterPro" id="IPR000674">
    <property type="entry name" value="Ald_Oxase/Xan_DH_a/b"/>
</dbReference>
<dbReference type="SUPFAM" id="SSF54665">
    <property type="entry name" value="CO dehydrogenase molybdoprotein N-domain-like"/>
    <property type="match status" value="1"/>
</dbReference>
<dbReference type="Proteomes" id="UP000616499">
    <property type="component" value="Unassembled WGS sequence"/>
</dbReference>
<comment type="similarity">
    <text evidence="1">Belongs to the xanthine dehydrogenase family.</text>
</comment>
<dbReference type="InterPro" id="IPR036856">
    <property type="entry name" value="Ald_Oxase/Xan_DH_a/b_sf"/>
</dbReference>
<dbReference type="EMBL" id="BMNW01000026">
    <property type="protein sequence ID" value="GGM31654.1"/>
    <property type="molecule type" value="Genomic_DNA"/>
</dbReference>
<evidence type="ECO:0000256" key="3">
    <source>
        <dbReference type="ARBA" id="ARBA00023002"/>
    </source>
</evidence>
<keyword evidence="2" id="KW-0500">Molybdenum</keyword>
<feature type="domain" description="Aldehyde oxidase/xanthine dehydrogenase a/b hammerhead" evidence="4">
    <location>
        <begin position="19"/>
        <end position="138"/>
    </location>
</feature>
<dbReference type="InterPro" id="IPR037165">
    <property type="entry name" value="AldOxase/xan_DH_Mopterin-bd_sf"/>
</dbReference>
<evidence type="ECO:0000256" key="2">
    <source>
        <dbReference type="ARBA" id="ARBA00022505"/>
    </source>
</evidence>
<evidence type="ECO:0000313" key="5">
    <source>
        <dbReference type="EMBL" id="GGM31654.1"/>
    </source>
</evidence>
<sequence length="294" mass="32799">MNDIIGAAPKRVNGRLKVTGLGQYTADHGLKHMAYAYGVYSTIASGRVTRIDVDEARRMPGVLGIYHHAHFTELYRPPKMKLNPAKIDPLVKVDESRLPFEDDRVYYAGQFVAMVVADSFEQARAAAYRVKVEYKEEPTLATLATLAQAKEVQAPQAAGSDYSRGNPEASFNTAAHRIDATYTTPVETHNPMEMHATTAYWEDDRLFVYESVIVHRNTLARIFGLSPDKVELQSPFIDSGFGSKFWAWPPSPATCAVARLVGRPVQFVVPRPQMFTTTGHRPATEQRLRLATDD</sequence>
<evidence type="ECO:0000313" key="6">
    <source>
        <dbReference type="Proteomes" id="UP000616499"/>
    </source>
</evidence>
<evidence type="ECO:0000259" key="4">
    <source>
        <dbReference type="SMART" id="SM01008"/>
    </source>
</evidence>
<keyword evidence="3" id="KW-0560">Oxidoreductase</keyword>
<keyword evidence="6" id="KW-1185">Reference proteome</keyword>
<dbReference type="Gene3D" id="3.30.365.10">
    <property type="entry name" value="Aldehyde oxidase/xanthine dehydrogenase, molybdopterin binding domain"/>
    <property type="match status" value="2"/>
</dbReference>
<name>A0ABQ2H519_9PSED</name>
<dbReference type="PANTHER" id="PTHR11908">
    <property type="entry name" value="XANTHINE DEHYDROGENASE"/>
    <property type="match status" value="1"/>
</dbReference>
<proteinExistence type="inferred from homology"/>
<comment type="caution">
    <text evidence="5">The sequence shown here is derived from an EMBL/GenBank/DDBJ whole genome shotgun (WGS) entry which is preliminary data.</text>
</comment>
<dbReference type="SUPFAM" id="SSF56003">
    <property type="entry name" value="Molybdenum cofactor-binding domain"/>
    <property type="match status" value="1"/>
</dbReference>
<dbReference type="Pfam" id="PF02738">
    <property type="entry name" value="MoCoBD_1"/>
    <property type="match status" value="1"/>
</dbReference>
<dbReference type="InterPro" id="IPR008274">
    <property type="entry name" value="AldOxase/xan_DH_MoCoBD1"/>
</dbReference>
<dbReference type="Pfam" id="PF01315">
    <property type="entry name" value="Ald_Xan_dh_C"/>
    <property type="match status" value="1"/>
</dbReference>
<accession>A0ABQ2H519</accession>
<organism evidence="5 6">
    <name type="scientific">Pseudomonas asuensis</name>
    <dbReference type="NCBI Taxonomy" id="1825787"/>
    <lineage>
        <taxon>Bacteria</taxon>
        <taxon>Pseudomonadati</taxon>
        <taxon>Pseudomonadota</taxon>
        <taxon>Gammaproteobacteria</taxon>
        <taxon>Pseudomonadales</taxon>
        <taxon>Pseudomonadaceae</taxon>
        <taxon>Pseudomonas</taxon>
    </lineage>
</organism>
<dbReference type="Gene3D" id="3.90.1170.50">
    <property type="entry name" value="Aldehyde oxidase/xanthine dehydrogenase, a/b hammerhead"/>
    <property type="match status" value="1"/>
</dbReference>